<dbReference type="Pfam" id="PF05154">
    <property type="entry name" value="TM2"/>
    <property type="match status" value="1"/>
</dbReference>
<dbReference type="InterPro" id="IPR050932">
    <property type="entry name" value="TM2D1-3-like"/>
</dbReference>
<reference evidence="7 8" key="1">
    <citation type="submission" date="2023-03" db="EMBL/GenBank/DDBJ databases">
        <authorList>
            <person name="Kaur S."/>
            <person name="Espinosa-Saiz D."/>
            <person name="Velazquez E."/>
            <person name="Menendez E."/>
            <person name="diCenzo G.C."/>
        </authorList>
    </citation>
    <scope>NUCLEOTIDE SEQUENCE [LARGE SCALE GENOMIC DNA]</scope>
    <source>
        <strain evidence="7 8">LMG 27395</strain>
    </source>
</reference>
<keyword evidence="2 5" id="KW-0812">Transmembrane</keyword>
<evidence type="ECO:0000259" key="6">
    <source>
        <dbReference type="Pfam" id="PF05154"/>
    </source>
</evidence>
<keyword evidence="3 5" id="KW-1133">Transmembrane helix</keyword>
<keyword evidence="8" id="KW-1185">Reference proteome</keyword>
<evidence type="ECO:0000256" key="5">
    <source>
        <dbReference type="SAM" id="Phobius"/>
    </source>
</evidence>
<dbReference type="EMBL" id="CP120371">
    <property type="protein sequence ID" value="WEX85223.1"/>
    <property type="molecule type" value="Genomic_DNA"/>
</dbReference>
<dbReference type="InterPro" id="IPR007829">
    <property type="entry name" value="TM2"/>
</dbReference>
<evidence type="ECO:0000256" key="1">
    <source>
        <dbReference type="ARBA" id="ARBA00004141"/>
    </source>
</evidence>
<gene>
    <name evidence="7" type="ORF">PYH38_005189</name>
</gene>
<sequence>MTNEAKSTVVAYLLWLFLGGLGAHRFYIGRTGSGVAILALLVIGVATAGVGIGSLVIVASAIWLLVDLFLIPGMIRQQKEEVRNSFSKQMYTERVLAPERSER</sequence>
<organism evidence="7 8">
    <name type="scientific">Sinorhizobium numidicum</name>
    <dbReference type="NCBI Taxonomy" id="680248"/>
    <lineage>
        <taxon>Bacteria</taxon>
        <taxon>Pseudomonadati</taxon>
        <taxon>Pseudomonadota</taxon>
        <taxon>Alphaproteobacteria</taxon>
        <taxon>Hyphomicrobiales</taxon>
        <taxon>Rhizobiaceae</taxon>
        <taxon>Sinorhizobium/Ensifer group</taxon>
        <taxon>Sinorhizobium</taxon>
    </lineage>
</organism>
<feature type="domain" description="TM2" evidence="6">
    <location>
        <begin position="5"/>
        <end position="54"/>
    </location>
</feature>
<evidence type="ECO:0000313" key="8">
    <source>
        <dbReference type="Proteomes" id="UP001235547"/>
    </source>
</evidence>
<accession>A0ABY8D5V4</accession>
<evidence type="ECO:0000256" key="3">
    <source>
        <dbReference type="ARBA" id="ARBA00022989"/>
    </source>
</evidence>
<dbReference type="PANTHER" id="PTHR21016">
    <property type="entry name" value="BETA-AMYLOID BINDING PROTEIN-RELATED"/>
    <property type="match status" value="1"/>
</dbReference>
<dbReference type="Proteomes" id="UP001235547">
    <property type="component" value="Chromosome 1"/>
</dbReference>
<feature type="transmembrane region" description="Helical" evidence="5">
    <location>
        <begin position="9"/>
        <end position="28"/>
    </location>
</feature>
<keyword evidence="4 5" id="KW-0472">Membrane</keyword>
<proteinExistence type="predicted"/>
<feature type="transmembrane region" description="Helical" evidence="5">
    <location>
        <begin position="34"/>
        <end position="66"/>
    </location>
</feature>
<name>A0ABY8D5V4_9HYPH</name>
<dbReference type="PANTHER" id="PTHR21016:SF25">
    <property type="entry name" value="TM2 DOMAIN-CONTAINING PROTEIN DDB_G0277895-RELATED"/>
    <property type="match status" value="1"/>
</dbReference>
<protein>
    <submittedName>
        <fullName evidence="7">TM2 domain-containing protein</fullName>
    </submittedName>
</protein>
<evidence type="ECO:0000256" key="2">
    <source>
        <dbReference type="ARBA" id="ARBA00022692"/>
    </source>
</evidence>
<evidence type="ECO:0000256" key="4">
    <source>
        <dbReference type="ARBA" id="ARBA00023136"/>
    </source>
</evidence>
<evidence type="ECO:0000313" key="7">
    <source>
        <dbReference type="EMBL" id="WEX85223.1"/>
    </source>
</evidence>
<comment type="subcellular location">
    <subcellularLocation>
        <location evidence="1">Membrane</location>
        <topology evidence="1">Multi-pass membrane protein</topology>
    </subcellularLocation>
</comment>